<protein>
    <recommendedName>
        <fullName evidence="5">ATP-dependent RNA helicase</fullName>
        <ecNumber evidence="5">3.6.4.13</ecNumber>
    </recommendedName>
</protein>
<dbReference type="SMART" id="SM00490">
    <property type="entry name" value="HELICc"/>
    <property type="match status" value="1"/>
</dbReference>
<keyword evidence="3 5" id="KW-0067">ATP-binding</keyword>
<comment type="caution">
    <text evidence="8">The sequence shown here is derived from an EMBL/GenBank/DDBJ whole genome shotgun (WGS) entry which is preliminary data.</text>
</comment>
<dbReference type="Gene3D" id="3.40.50.300">
    <property type="entry name" value="P-loop containing nucleotide triphosphate hydrolases"/>
    <property type="match status" value="3"/>
</dbReference>
<accession>A0ABQ7JD03</accession>
<feature type="domain" description="Helicase C-terminal" evidence="7">
    <location>
        <begin position="655"/>
        <end position="892"/>
    </location>
</feature>
<reference evidence="8 9" key="1">
    <citation type="journal article" date="2020" name="bioRxiv">
        <title>Metabolic contributions of an alphaproteobacterial endosymbiont in the apicomplexan Cardiosporidium cionae.</title>
        <authorList>
            <person name="Hunter E.S."/>
            <person name="Paight C.J."/>
            <person name="Lane C.E."/>
        </authorList>
    </citation>
    <scope>NUCLEOTIDE SEQUENCE [LARGE SCALE GENOMIC DNA]</scope>
    <source>
        <strain evidence="8">ESH_2018</strain>
    </source>
</reference>
<dbReference type="PROSITE" id="PS51194">
    <property type="entry name" value="HELICASE_CTER"/>
    <property type="match status" value="1"/>
</dbReference>
<feature type="domain" description="Helicase ATP-binding" evidence="6">
    <location>
        <begin position="122"/>
        <end position="386"/>
    </location>
</feature>
<gene>
    <name evidence="8" type="ORF">IE077_004263</name>
</gene>
<dbReference type="SUPFAM" id="SSF52540">
    <property type="entry name" value="P-loop containing nucleoside triphosphate hydrolases"/>
    <property type="match status" value="2"/>
</dbReference>
<evidence type="ECO:0000256" key="3">
    <source>
        <dbReference type="ARBA" id="ARBA00022840"/>
    </source>
</evidence>
<evidence type="ECO:0000256" key="5">
    <source>
        <dbReference type="RuleBase" id="RU365068"/>
    </source>
</evidence>
<evidence type="ECO:0000313" key="9">
    <source>
        <dbReference type="Proteomes" id="UP000823046"/>
    </source>
</evidence>
<dbReference type="InterPro" id="IPR001650">
    <property type="entry name" value="Helicase_C-like"/>
</dbReference>
<evidence type="ECO:0000256" key="1">
    <source>
        <dbReference type="ARBA" id="ARBA00022741"/>
    </source>
</evidence>
<evidence type="ECO:0000256" key="2">
    <source>
        <dbReference type="ARBA" id="ARBA00022801"/>
    </source>
</evidence>
<evidence type="ECO:0000259" key="6">
    <source>
        <dbReference type="PROSITE" id="PS51192"/>
    </source>
</evidence>
<dbReference type="PROSITE" id="PS51192">
    <property type="entry name" value="HELICASE_ATP_BIND_1"/>
    <property type="match status" value="1"/>
</dbReference>
<proteinExistence type="inferred from homology"/>
<sequence length="1065" mass="121302">MEGFTFLLQQRFLLRFPACWKASALYHTSINNFIPCDKSNGIRNFRRLLYLPSSQADVAFLKQNVAATFRPSSKDLLHEEWSPKLFPPPKLVVETDTPRFLQRALFSLLKITHYNSIQVLCIPFALRGNDLLVKAEPGSGKTVAFLVPLIIKTSLHQHFLRTICKSSLLNHFCIPSESNRALRLITESDQASHFKDILVSNNPKACPHIANNQIILDSQVTTIPSFVNSKPPIHTGTLPKRSFPSNYSILSIILCPTENLVSQVGHQCQALLRYSPTALRCFSLLRMKSMDEELHRVQQNLPHILISTPSRFLRFLKTFEDMAECVKFCQLLVIDGADSMLQQNIFHKDLHAIRGFLPADHQTLMYDSALNEASKRVALRMLKLSAKYIDCDADSQRMNHFSRFNQNQEMELFSNGTMKPKVSENDDFVSSLAGFPIHTSSLHLAKSPSSLWGPQRSQEALQRLGITLKNAAPRIEFNGVSKQVNLSEKMIKISPIEQGVCDGLPSTSTHEEEPLEMNDVNSGFSNTRISLSHAQCYLSREKDTRAISEGSHESQISGFYHSNHVCSPSALENETNSFTNYKEMEMGRQSVSSSAQKVRENEASQDMVTLMSTQKSKEMDGVPGTEPQCLKFHRNGLNFYSLVEQVYMLYPPDRFLTVLYNAIQYEFDEDPSTAKVIVFFPTVRTLQFFYILFKHFLLDRRVFENQQTFCNTETQEYDGVNSNHSCKSYWLLKASASSQALNEINAQDAASHSKCRISSYSPHHLMALHRGLTANKRRGICEKFSRLKTGVLFASDLAAIGLDFSDVRCVIQLLHEEEVGAAENPEQYIKRMGRTGRMPVFMNIFTWDMPRNRHRGRNLLLLHDLEAHFLYELHKARIHIFEVTPSTASKLIMTPDSIQSVLETHTPTDYQHQRKPHFFDPGHASSSTFVSAKRDLRWFDNSFFYASCELMYRSLLGLYTQRAHRLKYKKWQVPSLLNDILLSSGLRDSPSVSKELSARLGILDAPGLSINYYAKTRTKLLSSLPSYPGYQSRRLQIDHEADKFESFLSASSPRKLPLPSFLMRH</sequence>
<dbReference type="Pfam" id="PF00270">
    <property type="entry name" value="DEAD"/>
    <property type="match status" value="1"/>
</dbReference>
<keyword evidence="2 5" id="KW-0378">Hydrolase</keyword>
<comment type="catalytic activity">
    <reaction evidence="5">
        <text>ATP + H2O = ADP + phosphate + H(+)</text>
        <dbReference type="Rhea" id="RHEA:13065"/>
        <dbReference type="ChEBI" id="CHEBI:15377"/>
        <dbReference type="ChEBI" id="CHEBI:15378"/>
        <dbReference type="ChEBI" id="CHEBI:30616"/>
        <dbReference type="ChEBI" id="CHEBI:43474"/>
        <dbReference type="ChEBI" id="CHEBI:456216"/>
        <dbReference type="EC" id="3.6.4.13"/>
    </reaction>
</comment>
<evidence type="ECO:0000256" key="4">
    <source>
        <dbReference type="ARBA" id="ARBA00022884"/>
    </source>
</evidence>
<dbReference type="InterPro" id="IPR014001">
    <property type="entry name" value="Helicase_ATP-bd"/>
</dbReference>
<organism evidence="8 9">
    <name type="scientific">Cardiosporidium cionae</name>
    <dbReference type="NCBI Taxonomy" id="476202"/>
    <lineage>
        <taxon>Eukaryota</taxon>
        <taxon>Sar</taxon>
        <taxon>Alveolata</taxon>
        <taxon>Apicomplexa</taxon>
        <taxon>Aconoidasida</taxon>
        <taxon>Nephromycida</taxon>
        <taxon>Cardiosporidium</taxon>
    </lineage>
</organism>
<comment type="function">
    <text evidence="5">RNA helicase.</text>
</comment>
<dbReference type="Proteomes" id="UP000823046">
    <property type="component" value="Unassembled WGS sequence"/>
</dbReference>
<dbReference type="EMBL" id="JADAQX010000117">
    <property type="protein sequence ID" value="KAF8821861.1"/>
    <property type="molecule type" value="Genomic_DNA"/>
</dbReference>
<dbReference type="InterPro" id="IPR011545">
    <property type="entry name" value="DEAD/DEAH_box_helicase_dom"/>
</dbReference>
<keyword evidence="4 5" id="KW-0694">RNA-binding</keyword>
<dbReference type="EC" id="3.6.4.13" evidence="5"/>
<evidence type="ECO:0000259" key="7">
    <source>
        <dbReference type="PROSITE" id="PS51194"/>
    </source>
</evidence>
<name>A0ABQ7JD03_9APIC</name>
<dbReference type="Pfam" id="PF00271">
    <property type="entry name" value="Helicase_C"/>
    <property type="match status" value="1"/>
</dbReference>
<keyword evidence="1 5" id="KW-0547">Nucleotide-binding</keyword>
<comment type="similarity">
    <text evidence="5">Belongs to the DEAD box helicase family.</text>
</comment>
<evidence type="ECO:0000313" key="8">
    <source>
        <dbReference type="EMBL" id="KAF8821861.1"/>
    </source>
</evidence>
<keyword evidence="5" id="KW-0347">Helicase</keyword>
<keyword evidence="9" id="KW-1185">Reference proteome</keyword>
<dbReference type="PANTHER" id="PTHR24031">
    <property type="entry name" value="RNA HELICASE"/>
    <property type="match status" value="1"/>
</dbReference>
<comment type="domain">
    <text evidence="5">The Q motif is unique to and characteristic of the DEAD box family of RNA helicases and controls ATP binding and hydrolysis.</text>
</comment>
<dbReference type="SMART" id="SM00487">
    <property type="entry name" value="DEXDc"/>
    <property type="match status" value="1"/>
</dbReference>
<dbReference type="InterPro" id="IPR027417">
    <property type="entry name" value="P-loop_NTPase"/>
</dbReference>